<feature type="compositionally biased region" description="Basic and acidic residues" evidence="1">
    <location>
        <begin position="92"/>
        <end position="102"/>
    </location>
</feature>
<name>A0A7G9Y0N6_9EURY</name>
<gene>
    <name evidence="7" type="ORF">ABGNOHFO_00001</name>
    <name evidence="4" type="ORF">CCKMDOMK_00011</name>
    <name evidence="8" type="ORF">CIHDLBAA_00001</name>
    <name evidence="2" type="ORF">HEBJAHIM_00011</name>
    <name evidence="3" type="ORF">INBEEEIC_00026</name>
    <name evidence="5" type="ORF">LBOOMNCC_00043</name>
    <name evidence="6" type="ORF">MMDHCPHC_00011</name>
    <name evidence="9" type="ORF">NFCMFEAA_00001</name>
</gene>
<evidence type="ECO:0000313" key="5">
    <source>
        <dbReference type="EMBL" id="QNO42490.1"/>
    </source>
</evidence>
<dbReference type="EMBL" id="MT630785">
    <property type="protein sequence ID" value="QNO42982.1"/>
    <property type="molecule type" value="Genomic_DNA"/>
</dbReference>
<dbReference type="EMBL" id="MT630793">
    <property type="protein sequence ID" value="QNO43149.1"/>
    <property type="molecule type" value="Genomic_DNA"/>
</dbReference>
<reference evidence="2" key="1">
    <citation type="submission" date="2020-06" db="EMBL/GenBank/DDBJ databases">
        <title>Unique genomic features of the anaerobic methanotrophic archaea.</title>
        <authorList>
            <person name="Chadwick G.L."/>
            <person name="Skennerton C.T."/>
            <person name="Laso-Perez R."/>
            <person name="Leu A.O."/>
            <person name="Speth D.R."/>
            <person name="Yu H."/>
            <person name="Morgan-Lang C."/>
            <person name="Hatzenpichler R."/>
            <person name="Goudeau D."/>
            <person name="Malmstrom R."/>
            <person name="Brazelton W.J."/>
            <person name="Woyke T."/>
            <person name="Hallam S.J."/>
            <person name="Tyson G.W."/>
            <person name="Wegener G."/>
            <person name="Boetius A."/>
            <person name="Orphan V."/>
        </authorList>
    </citation>
    <scope>NUCLEOTIDE SEQUENCE</scope>
</reference>
<dbReference type="EMBL" id="MT630742">
    <property type="protein sequence ID" value="QNO42490.1"/>
    <property type="molecule type" value="Genomic_DNA"/>
</dbReference>
<dbReference type="EMBL" id="MT630844">
    <property type="protein sequence ID" value="QNO43521.1"/>
    <property type="molecule type" value="Genomic_DNA"/>
</dbReference>
<evidence type="ECO:0000313" key="9">
    <source>
        <dbReference type="EMBL" id="QNO43521.1"/>
    </source>
</evidence>
<dbReference type="EMBL" id="MT630708">
    <property type="protein sequence ID" value="QNO42124.1"/>
    <property type="molecule type" value="Genomic_DNA"/>
</dbReference>
<dbReference type="EMBL" id="MT630651">
    <property type="protein sequence ID" value="QNO41570.1"/>
    <property type="molecule type" value="Genomic_DNA"/>
</dbReference>
<proteinExistence type="predicted"/>
<sequence>MILSCNRIYRSYCDCHCAVPNYLYTPPSYTQLCEATRAELQTELEDSGAIIIMATRHIMIETSHLETSHPTDRMGGADPFLIGLQSYREAAQLKRDADDRQRNAAQQRKQREQHSEQLRAAIAETQRATPREVMAISNAERFLAEMTGGQ</sequence>
<feature type="region of interest" description="Disordered" evidence="1">
    <location>
        <begin position="92"/>
        <end position="129"/>
    </location>
</feature>
<dbReference type="EMBL" id="MT630750">
    <property type="protein sequence ID" value="QNO42575.1"/>
    <property type="molecule type" value="Genomic_DNA"/>
</dbReference>
<evidence type="ECO:0000313" key="6">
    <source>
        <dbReference type="EMBL" id="QNO42575.1"/>
    </source>
</evidence>
<evidence type="ECO:0000313" key="3">
    <source>
        <dbReference type="EMBL" id="QNO42124.1"/>
    </source>
</evidence>
<evidence type="ECO:0000313" key="8">
    <source>
        <dbReference type="EMBL" id="QNO43149.1"/>
    </source>
</evidence>
<evidence type="ECO:0000313" key="2">
    <source>
        <dbReference type="EMBL" id="QNO41570.1"/>
    </source>
</evidence>
<evidence type="ECO:0000313" key="7">
    <source>
        <dbReference type="EMBL" id="QNO42982.1"/>
    </source>
</evidence>
<dbReference type="EMBL" id="MT630726">
    <property type="protein sequence ID" value="QNO42282.1"/>
    <property type="molecule type" value="Genomic_DNA"/>
</dbReference>
<evidence type="ECO:0000313" key="4">
    <source>
        <dbReference type="EMBL" id="QNO42282.1"/>
    </source>
</evidence>
<evidence type="ECO:0000256" key="1">
    <source>
        <dbReference type="SAM" id="MobiDB-lite"/>
    </source>
</evidence>
<protein>
    <submittedName>
        <fullName evidence="2">Uncharacterized protein</fullName>
    </submittedName>
</protein>
<dbReference type="AlphaFoldDB" id="A0A7G9Y0N6"/>
<accession>A0A7G9Y0N6</accession>
<organism evidence="2">
    <name type="scientific">Candidatus Methanogaster sp. ANME-2c ERB4</name>
    <dbReference type="NCBI Taxonomy" id="2759911"/>
    <lineage>
        <taxon>Archaea</taxon>
        <taxon>Methanobacteriati</taxon>
        <taxon>Methanobacteriota</taxon>
        <taxon>Stenosarchaea group</taxon>
        <taxon>Methanomicrobia</taxon>
        <taxon>Methanosarcinales</taxon>
        <taxon>ANME-2 cluster</taxon>
        <taxon>Candidatus Methanogasteraceae</taxon>
        <taxon>Candidatus Methanogaster</taxon>
    </lineage>
</organism>